<evidence type="ECO:0000313" key="10">
    <source>
        <dbReference type="Proteomes" id="UP000183077"/>
    </source>
</evidence>
<dbReference type="PANTHER" id="PTHR42933">
    <property type="entry name" value="SLR6095 PROTEIN"/>
    <property type="match status" value="1"/>
</dbReference>
<evidence type="ECO:0000256" key="5">
    <source>
        <dbReference type="ARBA" id="ARBA00022691"/>
    </source>
</evidence>
<evidence type="ECO:0000256" key="7">
    <source>
        <dbReference type="ARBA" id="ARBA00047942"/>
    </source>
</evidence>
<dbReference type="GO" id="GO:0003677">
    <property type="term" value="F:DNA binding"/>
    <property type="evidence" value="ECO:0007669"/>
    <property type="project" value="InterPro"/>
</dbReference>
<dbReference type="InterPro" id="IPR002052">
    <property type="entry name" value="DNA_methylase_N6_adenine_CS"/>
</dbReference>
<dbReference type="PROSITE" id="PS00092">
    <property type="entry name" value="N6_MTASE"/>
    <property type="match status" value="1"/>
</dbReference>
<dbReference type="GO" id="GO:0009307">
    <property type="term" value="P:DNA restriction-modification system"/>
    <property type="evidence" value="ECO:0007669"/>
    <property type="project" value="UniProtKB-KW"/>
</dbReference>
<reference evidence="9 10" key="1">
    <citation type="submission" date="2016-10" db="EMBL/GenBank/DDBJ databases">
        <authorList>
            <person name="de Groot N.N."/>
        </authorList>
    </citation>
    <scope>NUCLEOTIDE SEQUENCE [LARGE SCALE GENOMIC DNA]</scope>
    <source>
        <strain evidence="9 10">DSM 23048</strain>
    </source>
</reference>
<dbReference type="PANTHER" id="PTHR42933:SF1">
    <property type="entry name" value="SITE-SPECIFIC DNA-METHYLTRANSFERASE (ADENINE-SPECIFIC)"/>
    <property type="match status" value="1"/>
</dbReference>
<dbReference type="GO" id="GO:0032259">
    <property type="term" value="P:methylation"/>
    <property type="evidence" value="ECO:0007669"/>
    <property type="project" value="UniProtKB-KW"/>
</dbReference>
<feature type="domain" description="DNA methylase adenine-specific" evidence="8">
    <location>
        <begin position="179"/>
        <end position="492"/>
    </location>
</feature>
<keyword evidence="6" id="KW-0680">Restriction system</keyword>
<keyword evidence="4" id="KW-0808">Transferase</keyword>
<evidence type="ECO:0000256" key="1">
    <source>
        <dbReference type="ARBA" id="ARBA00006594"/>
    </source>
</evidence>
<comment type="similarity">
    <text evidence="1">Belongs to the N(4)/N(6)-methyltransferase family.</text>
</comment>
<dbReference type="EMBL" id="FNYS01000027">
    <property type="protein sequence ID" value="SEJ35596.1"/>
    <property type="molecule type" value="Genomic_DNA"/>
</dbReference>
<accession>A0A1H6Y570</accession>
<comment type="catalytic activity">
    <reaction evidence="7">
        <text>a 2'-deoxyadenosine in DNA + S-adenosyl-L-methionine = an N(6)-methyl-2'-deoxyadenosine in DNA + S-adenosyl-L-homocysteine + H(+)</text>
        <dbReference type="Rhea" id="RHEA:15197"/>
        <dbReference type="Rhea" id="RHEA-COMP:12418"/>
        <dbReference type="Rhea" id="RHEA-COMP:12419"/>
        <dbReference type="ChEBI" id="CHEBI:15378"/>
        <dbReference type="ChEBI" id="CHEBI:57856"/>
        <dbReference type="ChEBI" id="CHEBI:59789"/>
        <dbReference type="ChEBI" id="CHEBI:90615"/>
        <dbReference type="ChEBI" id="CHEBI:90616"/>
        <dbReference type="EC" id="2.1.1.72"/>
    </reaction>
</comment>
<dbReference type="Gene3D" id="1.20.1260.30">
    <property type="match status" value="1"/>
</dbReference>
<dbReference type="GO" id="GO:0008170">
    <property type="term" value="F:N-methyltransferase activity"/>
    <property type="evidence" value="ECO:0007669"/>
    <property type="project" value="InterPro"/>
</dbReference>
<dbReference type="GO" id="GO:0009007">
    <property type="term" value="F:site-specific DNA-methyltransferase (adenine-specific) activity"/>
    <property type="evidence" value="ECO:0007669"/>
    <property type="project" value="UniProtKB-EC"/>
</dbReference>
<dbReference type="AlphaFoldDB" id="A0A1H6Y570"/>
<gene>
    <name evidence="9" type="ORF">SAMN04488018_12735</name>
</gene>
<dbReference type="Proteomes" id="UP000183077">
    <property type="component" value="Unassembled WGS sequence"/>
</dbReference>
<dbReference type="EC" id="2.1.1.72" evidence="2"/>
<proteinExistence type="inferred from homology"/>
<dbReference type="Gene3D" id="3.40.50.150">
    <property type="entry name" value="Vaccinia Virus protein VP39"/>
    <property type="match status" value="1"/>
</dbReference>
<dbReference type="PRINTS" id="PR00507">
    <property type="entry name" value="N12N6MTFRASE"/>
</dbReference>
<dbReference type="GeneID" id="82258608"/>
<dbReference type="SUPFAM" id="SSF53335">
    <property type="entry name" value="S-adenosyl-L-methionine-dependent methyltransferases"/>
    <property type="match status" value="1"/>
</dbReference>
<name>A0A1H6Y570_9FLAO</name>
<evidence type="ECO:0000313" key="9">
    <source>
        <dbReference type="EMBL" id="SEJ35596.1"/>
    </source>
</evidence>
<evidence type="ECO:0000256" key="2">
    <source>
        <dbReference type="ARBA" id="ARBA00011900"/>
    </source>
</evidence>
<sequence length="538" mass="60989">MTQDITFITKTKSLIDNLKSVCANYGLGNDGNEFKIITQVFLYKFLNDKFRYEVKKEMPEMASAKDFSEALEALGKDDYKFMLASLDANIPHLQPEHLISHLFKRQNDGDFAKTFDDTLRQISIDNAEVFSIKSFSGAKDTLFDELTQFISDASQRDAFAKALINKLFEFSFEEMFEQKYDFFATIFEYLIKDYNTDSGGKYAEYYTPHAVARIMADILVPEPVKGVKCYDPSAGSGTLLMSIAHQIGEENCTIYSEDISQKSSNMLRLNLVLNNLTHSIPNIIKTNTIAQPSYLDQKFDYIVSNPPFKLDFSDFHGDLDKDVFKERFFAGIPNIPKSKKESMAIYLLFIQHIMHSLKDTGKAAIVLPTGFITAQSGIEKKIRERLIENGWLRGVVSMPSNIFASTGTNVSVLFIDKQADSEHIILMDASKLGETIKDGKNQRTVLTLAEEAKITDTFNSKTVVEDLSVVVTKEEIKAKNYSFSAGQYFEVKIEYVDITADEFAEKMNGFEDRLATLFKQGNELDTEIQKQLKGLKYE</sequence>
<dbReference type="InterPro" id="IPR029063">
    <property type="entry name" value="SAM-dependent_MTases_sf"/>
</dbReference>
<evidence type="ECO:0000259" key="8">
    <source>
        <dbReference type="Pfam" id="PF02384"/>
    </source>
</evidence>
<evidence type="ECO:0000256" key="6">
    <source>
        <dbReference type="ARBA" id="ARBA00022747"/>
    </source>
</evidence>
<evidence type="ECO:0000256" key="3">
    <source>
        <dbReference type="ARBA" id="ARBA00022603"/>
    </source>
</evidence>
<dbReference type="RefSeq" id="WP_074748040.1">
    <property type="nucleotide sequence ID" value="NZ_FNYS01000027.1"/>
</dbReference>
<dbReference type="Pfam" id="PF02384">
    <property type="entry name" value="N6_Mtase"/>
    <property type="match status" value="1"/>
</dbReference>
<protein>
    <recommendedName>
        <fullName evidence="2">site-specific DNA-methyltransferase (adenine-specific)</fullName>
        <ecNumber evidence="2">2.1.1.72</ecNumber>
    </recommendedName>
</protein>
<dbReference type="InterPro" id="IPR003356">
    <property type="entry name" value="DNA_methylase_A-5"/>
</dbReference>
<keyword evidence="3" id="KW-0489">Methyltransferase</keyword>
<evidence type="ECO:0000256" key="4">
    <source>
        <dbReference type="ARBA" id="ARBA00022679"/>
    </source>
</evidence>
<dbReference type="InterPro" id="IPR038333">
    <property type="entry name" value="T1MK-like_N_sf"/>
</dbReference>
<keyword evidence="5" id="KW-0949">S-adenosyl-L-methionine</keyword>
<dbReference type="InterPro" id="IPR051537">
    <property type="entry name" value="DNA_Adenine_Mtase"/>
</dbReference>
<organism evidence="9 10">
    <name type="scientific">Myroides marinus</name>
    <dbReference type="NCBI Taxonomy" id="703342"/>
    <lineage>
        <taxon>Bacteria</taxon>
        <taxon>Pseudomonadati</taxon>
        <taxon>Bacteroidota</taxon>
        <taxon>Flavobacteriia</taxon>
        <taxon>Flavobacteriales</taxon>
        <taxon>Flavobacteriaceae</taxon>
        <taxon>Myroides</taxon>
    </lineage>
</organism>